<dbReference type="PANTHER" id="PTHR39661">
    <property type="entry name" value="UPF0310 PROTEIN MJECL36"/>
    <property type="match status" value="1"/>
</dbReference>
<protein>
    <submittedName>
        <fullName evidence="1">Uncharacterized protein</fullName>
    </submittedName>
</protein>
<sequence length="116" mass="13594">MGNYRTIFVKEEYSFDIGKLDVVWRRVEQSVPTYVFEVQVGGDVYHALAKLKHAFDLWNSHIFIVASEAERSKVGNLLSGTFHEISSRIKFIELEQVEELHKRKKSYLDFERELGI</sequence>
<dbReference type="PANTHER" id="PTHR39661:SF1">
    <property type="entry name" value="UPF0310 PROTEIN MJECL36"/>
    <property type="match status" value="1"/>
</dbReference>
<gene>
    <name evidence="1" type="ORF">S01H4_10224</name>
</gene>
<name>X0Z129_9ZZZZ</name>
<accession>X0Z129</accession>
<proteinExistence type="predicted"/>
<comment type="caution">
    <text evidence="1">The sequence shown here is derived from an EMBL/GenBank/DDBJ whole genome shotgun (WGS) entry which is preliminary data.</text>
</comment>
<organism evidence="1">
    <name type="scientific">marine sediment metagenome</name>
    <dbReference type="NCBI Taxonomy" id="412755"/>
    <lineage>
        <taxon>unclassified sequences</taxon>
        <taxon>metagenomes</taxon>
        <taxon>ecological metagenomes</taxon>
    </lineage>
</organism>
<evidence type="ECO:0000313" key="1">
    <source>
        <dbReference type="EMBL" id="GAG62750.1"/>
    </source>
</evidence>
<reference evidence="1" key="1">
    <citation type="journal article" date="2014" name="Front. Microbiol.">
        <title>High frequency of phylogenetically diverse reductive dehalogenase-homologous genes in deep subseafloor sedimentary metagenomes.</title>
        <authorList>
            <person name="Kawai M."/>
            <person name="Futagami T."/>
            <person name="Toyoda A."/>
            <person name="Takaki Y."/>
            <person name="Nishi S."/>
            <person name="Hori S."/>
            <person name="Arai W."/>
            <person name="Tsubouchi T."/>
            <person name="Morono Y."/>
            <person name="Uchiyama I."/>
            <person name="Ito T."/>
            <person name="Fujiyama A."/>
            <person name="Inagaki F."/>
            <person name="Takami H."/>
        </authorList>
    </citation>
    <scope>NUCLEOTIDE SEQUENCE</scope>
    <source>
        <strain evidence="1">Expedition CK06-06</strain>
    </source>
</reference>
<dbReference type="EMBL" id="BART01003866">
    <property type="protein sequence ID" value="GAG62750.1"/>
    <property type="molecule type" value="Genomic_DNA"/>
</dbReference>
<dbReference type="AlphaFoldDB" id="X0Z129"/>